<sequence length="299" mass="33582">MTASADPQSPLRDFRKTQEFFIGIDSDGCAFDTMEVKHKECFIPNIIEFFGLAAVSKYAREAAEFVNLYSLWRGINRFPALTMALDLLTERPEVARRGFKVPKLTGVRSWIERETKLANPTLKAEVAKTNDPDLALALEWSEAVNRKVGDIVRDVPPFPFVRQSIEAMSGKADVMVVSATPGEALNREWEEHGLKSHVALIAGQEMGSKKEHLGIAAADKYEKTKILMIGDAPGDRKAAEANHVLFYPIDPGQEDESWQRFYEEALPRFFAGTYAGAYMNEQIARFEKLLPETPPWKKG</sequence>
<proteinExistence type="predicted"/>
<name>A0AAU7CFP3_9BACT</name>
<keyword evidence="1" id="KW-0378">Hydrolase</keyword>
<reference evidence="1" key="1">
    <citation type="submission" date="2024-05" db="EMBL/GenBank/DDBJ databases">
        <title>Planctomycetes of the genus Singulisphaera possess chitinolytic capabilities.</title>
        <authorList>
            <person name="Ivanova A."/>
        </authorList>
    </citation>
    <scope>NUCLEOTIDE SEQUENCE</scope>
    <source>
        <strain evidence="1">Ch08T</strain>
    </source>
</reference>
<dbReference type="GO" id="GO:0016787">
    <property type="term" value="F:hydrolase activity"/>
    <property type="evidence" value="ECO:0007669"/>
    <property type="project" value="UniProtKB-KW"/>
</dbReference>
<evidence type="ECO:0000313" key="1">
    <source>
        <dbReference type="EMBL" id="XBH03752.1"/>
    </source>
</evidence>
<organism evidence="1">
    <name type="scientific">Singulisphaera sp. Ch08</name>
    <dbReference type="NCBI Taxonomy" id="3120278"/>
    <lineage>
        <taxon>Bacteria</taxon>
        <taxon>Pseudomonadati</taxon>
        <taxon>Planctomycetota</taxon>
        <taxon>Planctomycetia</taxon>
        <taxon>Isosphaerales</taxon>
        <taxon>Isosphaeraceae</taxon>
        <taxon>Singulisphaera</taxon>
    </lineage>
</organism>
<dbReference type="EMBL" id="CP155447">
    <property type="protein sequence ID" value="XBH03752.1"/>
    <property type="molecule type" value="Genomic_DNA"/>
</dbReference>
<protein>
    <submittedName>
        <fullName evidence="1">HAD family hydrolase</fullName>
    </submittedName>
</protein>
<dbReference type="RefSeq" id="WP_406696492.1">
    <property type="nucleotide sequence ID" value="NZ_CP155447.1"/>
</dbReference>
<dbReference type="InterPro" id="IPR023214">
    <property type="entry name" value="HAD_sf"/>
</dbReference>
<dbReference type="AlphaFoldDB" id="A0AAU7CFP3"/>
<accession>A0AAU7CFP3</accession>
<dbReference type="InterPro" id="IPR036412">
    <property type="entry name" value="HAD-like_sf"/>
</dbReference>
<dbReference type="SUPFAM" id="SSF56784">
    <property type="entry name" value="HAD-like"/>
    <property type="match status" value="1"/>
</dbReference>
<gene>
    <name evidence="1" type="ORF">V5E97_36420</name>
</gene>
<dbReference type="Gene3D" id="3.40.50.1000">
    <property type="entry name" value="HAD superfamily/HAD-like"/>
    <property type="match status" value="1"/>
</dbReference>